<reference evidence="1" key="1">
    <citation type="journal article" date="2014" name="Front. Microbiol.">
        <title>High frequency of phylogenetically diverse reductive dehalogenase-homologous genes in deep subseafloor sedimentary metagenomes.</title>
        <authorList>
            <person name="Kawai M."/>
            <person name="Futagami T."/>
            <person name="Toyoda A."/>
            <person name="Takaki Y."/>
            <person name="Nishi S."/>
            <person name="Hori S."/>
            <person name="Arai W."/>
            <person name="Tsubouchi T."/>
            <person name="Morono Y."/>
            <person name="Uchiyama I."/>
            <person name="Ito T."/>
            <person name="Fujiyama A."/>
            <person name="Inagaki F."/>
            <person name="Takami H."/>
        </authorList>
    </citation>
    <scope>NUCLEOTIDE SEQUENCE</scope>
    <source>
        <strain evidence="1">Expedition CK06-06</strain>
    </source>
</reference>
<protein>
    <submittedName>
        <fullName evidence="1">Uncharacterized protein</fullName>
    </submittedName>
</protein>
<comment type="caution">
    <text evidence="1">The sequence shown here is derived from an EMBL/GenBank/DDBJ whole genome shotgun (WGS) entry which is preliminary data.</text>
</comment>
<evidence type="ECO:0000313" key="1">
    <source>
        <dbReference type="EMBL" id="GAG39668.1"/>
    </source>
</evidence>
<dbReference type="EMBL" id="BARS01048743">
    <property type="protein sequence ID" value="GAG39668.1"/>
    <property type="molecule type" value="Genomic_DNA"/>
</dbReference>
<gene>
    <name evidence="1" type="ORF">S01H1_72992</name>
</gene>
<sequence length="79" mass="9282">MKGGNKLILPKVLFLKDRIVINGTGYKRPNRFDSNTLSIIQHQVYLGIYKLVNTINGHKWVFSFKAIYWNYITKDFKCT</sequence>
<accession>X0XSP8</accession>
<name>X0XSP8_9ZZZZ</name>
<dbReference type="AlphaFoldDB" id="X0XSP8"/>
<proteinExistence type="predicted"/>
<organism evidence="1">
    <name type="scientific">marine sediment metagenome</name>
    <dbReference type="NCBI Taxonomy" id="412755"/>
    <lineage>
        <taxon>unclassified sequences</taxon>
        <taxon>metagenomes</taxon>
        <taxon>ecological metagenomes</taxon>
    </lineage>
</organism>